<dbReference type="SUPFAM" id="SSF57959">
    <property type="entry name" value="Leucine zipper domain"/>
    <property type="match status" value="1"/>
</dbReference>
<organism evidence="10 11">
    <name type="scientific">Saccharomyces pastorianus</name>
    <name type="common">Lager yeast</name>
    <name type="synonym">Saccharomyces cerevisiae x Saccharomyces eubayanus</name>
    <dbReference type="NCBI Taxonomy" id="27292"/>
    <lineage>
        <taxon>Eukaryota</taxon>
        <taxon>Fungi</taxon>
        <taxon>Dikarya</taxon>
        <taxon>Ascomycota</taxon>
        <taxon>Saccharomycotina</taxon>
        <taxon>Saccharomycetes</taxon>
        <taxon>Saccharomycetales</taxon>
        <taxon>Saccharomycetaceae</taxon>
        <taxon>Saccharomyces</taxon>
    </lineage>
</organism>
<feature type="compositionally biased region" description="Basic and acidic residues" evidence="8">
    <location>
        <begin position="95"/>
        <end position="114"/>
    </location>
</feature>
<dbReference type="OrthoDB" id="4070712at2759"/>
<dbReference type="GO" id="GO:0090575">
    <property type="term" value="C:RNA polymerase II transcription regulator complex"/>
    <property type="evidence" value="ECO:0007669"/>
    <property type="project" value="TreeGrafter"/>
</dbReference>
<dbReference type="AlphaFoldDB" id="A0A6C1DZK3"/>
<dbReference type="CDD" id="cd14688">
    <property type="entry name" value="bZIP_YAP"/>
    <property type="match status" value="1"/>
</dbReference>
<feature type="compositionally biased region" description="Polar residues" evidence="8">
    <location>
        <begin position="74"/>
        <end position="94"/>
    </location>
</feature>
<dbReference type="SMART" id="SM00338">
    <property type="entry name" value="BRLZ"/>
    <property type="match status" value="1"/>
</dbReference>
<proteinExistence type="inferred from homology"/>
<protein>
    <submittedName>
        <fullName evidence="10">AP-1-like transcription factor yap7</fullName>
    </submittedName>
</protein>
<keyword evidence="5" id="KW-0539">Nucleus</keyword>
<accession>A0A6C1DZK3</accession>
<evidence type="ECO:0000256" key="3">
    <source>
        <dbReference type="ARBA" id="ARBA00023159"/>
    </source>
</evidence>
<keyword evidence="3" id="KW-0010">Activator</keyword>
<keyword evidence="4" id="KW-0804">Transcription</keyword>
<dbReference type="GO" id="GO:0000976">
    <property type="term" value="F:transcription cis-regulatory region binding"/>
    <property type="evidence" value="ECO:0007669"/>
    <property type="project" value="InterPro"/>
</dbReference>
<dbReference type="EMBL" id="CP048996">
    <property type="protein sequence ID" value="QID82325.1"/>
    <property type="molecule type" value="Genomic_DNA"/>
</dbReference>
<evidence type="ECO:0000313" key="10">
    <source>
        <dbReference type="EMBL" id="QID82325.1"/>
    </source>
</evidence>
<keyword evidence="7" id="KW-0175">Coiled coil</keyword>
<keyword evidence="11" id="KW-1185">Reference proteome</keyword>
<feature type="region of interest" description="Disordered" evidence="8">
    <location>
        <begin position="1"/>
        <end position="144"/>
    </location>
</feature>
<dbReference type="InterPro" id="IPR018287">
    <property type="entry name" value="Hap4_TF_heteromerisation"/>
</dbReference>
<dbReference type="Pfam" id="PF10297">
    <property type="entry name" value="Hap4_Hap_bind"/>
    <property type="match status" value="1"/>
</dbReference>
<dbReference type="PANTHER" id="PTHR40621:SF6">
    <property type="entry name" value="AP-1-LIKE TRANSCRIPTION FACTOR YAP1-RELATED"/>
    <property type="match status" value="1"/>
</dbReference>
<reference evidence="10 11" key="1">
    <citation type="journal article" date="2019" name="BMC Genomics">
        <title>Chromosome level assembly and comparative genome analysis confirm lager-brewing yeasts originated from a single hybridization.</title>
        <authorList>
            <person name="Salazar A.N."/>
            <person name="Gorter de Vries A.R."/>
            <person name="van den Broek M."/>
            <person name="Brouwers N."/>
            <person name="de la Torre Cortes P."/>
            <person name="Kuijpers N.G.A."/>
            <person name="Daran J.G."/>
            <person name="Abeel T."/>
        </authorList>
    </citation>
    <scope>NUCLEOTIDE SEQUENCE [LARGE SCALE GENOMIC DNA]</scope>
    <source>
        <strain evidence="10 11">CBS 1483</strain>
    </source>
</reference>
<dbReference type="InterPro" id="IPR004827">
    <property type="entry name" value="bZIP"/>
</dbReference>
<feature type="coiled-coil region" evidence="7">
    <location>
        <begin position="150"/>
        <end position="184"/>
    </location>
</feature>
<dbReference type="Gene3D" id="1.20.5.170">
    <property type="match status" value="1"/>
</dbReference>
<dbReference type="InterPro" id="IPR046347">
    <property type="entry name" value="bZIP_sf"/>
</dbReference>
<evidence type="ECO:0000259" key="9">
    <source>
        <dbReference type="PROSITE" id="PS00036"/>
    </source>
</evidence>
<dbReference type="FunFam" id="1.20.5.170:FF:000150">
    <property type="entry name" value="AP-1-like transcription factor YAP7"/>
    <property type="match status" value="1"/>
</dbReference>
<evidence type="ECO:0000256" key="8">
    <source>
        <dbReference type="SAM" id="MobiDB-lite"/>
    </source>
</evidence>
<dbReference type="GO" id="GO:0001228">
    <property type="term" value="F:DNA-binding transcription activator activity, RNA polymerase II-specific"/>
    <property type="evidence" value="ECO:0007669"/>
    <property type="project" value="TreeGrafter"/>
</dbReference>
<dbReference type="Pfam" id="PF00170">
    <property type="entry name" value="bZIP_1"/>
    <property type="match status" value="1"/>
</dbReference>
<sequence length="235" mass="26223">MSQRRSVVAVSVKPKGFKLGHKQGSMSTTSPPPSSPDGNVSTSGPSAIKLSKNWELPQRLKPGRKPKSKRGDASANNDGSSKIKKVQTSNQKDQMTTKDHENEGAKGHEGKSDDEGNGSGDENGVDSVEKRRRQNRDAQRAYRERRTTRIQVLEEKVEMLHNLVDDWQRKYKLLESEFSDTKENLQKSIALNNELQKALPLIVNTPFQQQPENPPDNPISILEMVENLNQSALSV</sequence>
<evidence type="ECO:0000256" key="5">
    <source>
        <dbReference type="ARBA" id="ARBA00023242"/>
    </source>
</evidence>
<evidence type="ECO:0000256" key="2">
    <source>
        <dbReference type="ARBA" id="ARBA00023015"/>
    </source>
</evidence>
<comment type="similarity">
    <text evidence="6">Belongs to the bZIP family. YAP subfamily.</text>
</comment>
<evidence type="ECO:0000256" key="4">
    <source>
        <dbReference type="ARBA" id="ARBA00023163"/>
    </source>
</evidence>
<dbReference type="InterPro" id="IPR050936">
    <property type="entry name" value="AP-1-like"/>
</dbReference>
<evidence type="ECO:0000256" key="7">
    <source>
        <dbReference type="SAM" id="Coils"/>
    </source>
</evidence>
<evidence type="ECO:0000313" key="11">
    <source>
        <dbReference type="Proteomes" id="UP000501346"/>
    </source>
</evidence>
<gene>
    <name evidence="10" type="primary">YAP7</name>
    <name evidence="10" type="ORF">GRS66_004739</name>
</gene>
<dbReference type="PROSITE" id="PS00036">
    <property type="entry name" value="BZIP_BASIC"/>
    <property type="match status" value="1"/>
</dbReference>
<dbReference type="Proteomes" id="UP000501346">
    <property type="component" value="Chromosome ScXV-ScXI"/>
</dbReference>
<evidence type="ECO:0000256" key="1">
    <source>
        <dbReference type="ARBA" id="ARBA00004123"/>
    </source>
</evidence>
<comment type="subcellular location">
    <subcellularLocation>
        <location evidence="1">Nucleus</location>
    </subcellularLocation>
</comment>
<feature type="domain" description="BZIP" evidence="9">
    <location>
        <begin position="130"/>
        <end position="145"/>
    </location>
</feature>
<dbReference type="PANTHER" id="PTHR40621">
    <property type="entry name" value="TRANSCRIPTION FACTOR KAPC-RELATED"/>
    <property type="match status" value="1"/>
</dbReference>
<feature type="compositionally biased region" description="Basic and acidic residues" evidence="8">
    <location>
        <begin position="135"/>
        <end position="144"/>
    </location>
</feature>
<name>A0A6C1DZK3_SACPS</name>
<keyword evidence="2" id="KW-0805">Transcription regulation</keyword>
<evidence type="ECO:0000256" key="6">
    <source>
        <dbReference type="ARBA" id="ARBA00038132"/>
    </source>
</evidence>